<reference evidence="1 2" key="1">
    <citation type="submission" date="2019-01" db="EMBL/GenBank/DDBJ databases">
        <title>Genomic insights into a novel species Rhodoferax sp.</title>
        <authorList>
            <person name="Jin L."/>
        </authorList>
    </citation>
    <scope>NUCLEOTIDE SEQUENCE [LARGE SCALE GENOMIC DNA]</scope>
    <source>
        <strain evidence="1 2">CHu59-6-5</strain>
    </source>
</reference>
<accession>A0A515DAM9</accession>
<name>A0A515DAM9_9BURK</name>
<dbReference type="Proteomes" id="UP000316798">
    <property type="component" value="Chromosome"/>
</dbReference>
<keyword evidence="2" id="KW-1185">Reference proteome</keyword>
<dbReference type="AlphaFoldDB" id="A0A515DAM9"/>
<evidence type="ECO:0000313" key="1">
    <source>
        <dbReference type="EMBL" id="QDL37459.1"/>
    </source>
</evidence>
<dbReference type="RefSeq" id="WP_142818629.1">
    <property type="nucleotide sequence ID" value="NZ_CP035503.1"/>
</dbReference>
<sequence length="156" mass="17422">MNQYTRLTGMPRFVRSMVTVALLCLPLALLAEIIDPETLIQKNGYQSVQIGDDGKMPFYSFTERTDPARIATLEREIALLPKDEKIFKSCDFVRGGTKAKLIESTRKAIDVVVSNYGYKGATVACSLKFMYGGEVGTQLIYMKTARGSTYMVFVTH</sequence>
<protein>
    <submittedName>
        <fullName evidence="1">Uncharacterized protein</fullName>
    </submittedName>
</protein>
<evidence type="ECO:0000313" key="2">
    <source>
        <dbReference type="Proteomes" id="UP000316798"/>
    </source>
</evidence>
<gene>
    <name evidence="1" type="ORF">EUB48_09370</name>
</gene>
<dbReference type="EMBL" id="CP035503">
    <property type="protein sequence ID" value="QDL37459.1"/>
    <property type="molecule type" value="Genomic_DNA"/>
</dbReference>
<dbReference type="OrthoDB" id="9936018at2"/>
<proteinExistence type="predicted"/>
<dbReference type="KEGG" id="rhf:EUB48_09370"/>
<organism evidence="1 2">
    <name type="scientific">Rhodoferax sediminis</name>
    <dbReference type="NCBI Taxonomy" id="2509614"/>
    <lineage>
        <taxon>Bacteria</taxon>
        <taxon>Pseudomonadati</taxon>
        <taxon>Pseudomonadota</taxon>
        <taxon>Betaproteobacteria</taxon>
        <taxon>Burkholderiales</taxon>
        <taxon>Comamonadaceae</taxon>
        <taxon>Rhodoferax</taxon>
    </lineage>
</organism>